<organism evidence="2 3">
    <name type="scientific">Candidatus Yanofskybacteria bacterium RIFCSPLOWO2_12_FULL_43_11b</name>
    <dbReference type="NCBI Taxonomy" id="1802710"/>
    <lineage>
        <taxon>Bacteria</taxon>
        <taxon>Candidatus Yanofskyibacteriota</taxon>
    </lineage>
</organism>
<dbReference type="AlphaFoldDB" id="A0A1F8H9F5"/>
<feature type="transmembrane region" description="Helical" evidence="1">
    <location>
        <begin position="38"/>
        <end position="58"/>
    </location>
</feature>
<sequence length="75" mass="8440">MILHKRFRGLHVFILAICVLFAVSLWKTCFNGSDLSGWWMAGLWYSMFQGAVAIAHLVDLAEGNLCVWLGPENTL</sequence>
<reference evidence="2 3" key="1">
    <citation type="journal article" date="2016" name="Nat. Commun.">
        <title>Thousands of microbial genomes shed light on interconnected biogeochemical processes in an aquifer system.</title>
        <authorList>
            <person name="Anantharaman K."/>
            <person name="Brown C.T."/>
            <person name="Hug L.A."/>
            <person name="Sharon I."/>
            <person name="Castelle C.J."/>
            <person name="Probst A.J."/>
            <person name="Thomas B.C."/>
            <person name="Singh A."/>
            <person name="Wilkins M.J."/>
            <person name="Karaoz U."/>
            <person name="Brodie E.L."/>
            <person name="Williams K.H."/>
            <person name="Hubbard S.S."/>
            <person name="Banfield J.F."/>
        </authorList>
    </citation>
    <scope>NUCLEOTIDE SEQUENCE [LARGE SCALE GENOMIC DNA]</scope>
</reference>
<name>A0A1F8H9F5_9BACT</name>
<comment type="caution">
    <text evidence="2">The sequence shown here is derived from an EMBL/GenBank/DDBJ whole genome shotgun (WGS) entry which is preliminary data.</text>
</comment>
<proteinExistence type="predicted"/>
<dbReference type="EMBL" id="MGKY01000005">
    <property type="protein sequence ID" value="OGN34194.1"/>
    <property type="molecule type" value="Genomic_DNA"/>
</dbReference>
<feature type="transmembrane region" description="Helical" evidence="1">
    <location>
        <begin position="7"/>
        <end position="26"/>
    </location>
</feature>
<evidence type="ECO:0000313" key="3">
    <source>
        <dbReference type="Proteomes" id="UP000177745"/>
    </source>
</evidence>
<keyword evidence="1" id="KW-1133">Transmembrane helix</keyword>
<keyword evidence="1" id="KW-0812">Transmembrane</keyword>
<evidence type="ECO:0000313" key="2">
    <source>
        <dbReference type="EMBL" id="OGN34194.1"/>
    </source>
</evidence>
<protein>
    <submittedName>
        <fullName evidence="2">Uncharacterized protein</fullName>
    </submittedName>
</protein>
<keyword evidence="1" id="KW-0472">Membrane</keyword>
<dbReference type="Proteomes" id="UP000177745">
    <property type="component" value="Unassembled WGS sequence"/>
</dbReference>
<accession>A0A1F8H9F5</accession>
<gene>
    <name evidence="2" type="ORF">A3G51_03170</name>
</gene>
<evidence type="ECO:0000256" key="1">
    <source>
        <dbReference type="SAM" id="Phobius"/>
    </source>
</evidence>